<dbReference type="AlphaFoldDB" id="A3NRY2"/>
<evidence type="ECO:0000256" key="1">
    <source>
        <dbReference type="SAM" id="MobiDB-lite"/>
    </source>
</evidence>
<evidence type="ECO:0000313" key="2">
    <source>
        <dbReference type="EMBL" id="ABN91991.1"/>
    </source>
</evidence>
<accession>A3NRY2</accession>
<dbReference type="HOGENOM" id="CLU_3115494_0_0_4"/>
<sequence>MIVGRPRLDRDPSGSRRLMRRFFSSAARGFAGDENGVTMPADTGHRTPDT</sequence>
<dbReference type="EMBL" id="CP000572">
    <property type="protein sequence ID" value="ABN91991.1"/>
    <property type="molecule type" value="Genomic_DNA"/>
</dbReference>
<feature type="region of interest" description="Disordered" evidence="1">
    <location>
        <begin position="27"/>
        <end position="50"/>
    </location>
</feature>
<name>A3NRY2_BURP0</name>
<proteinExistence type="predicted"/>
<reference evidence="2 3" key="1">
    <citation type="submission" date="2007-02" db="EMBL/GenBank/DDBJ databases">
        <authorList>
            <person name="DeShazer D."/>
            <person name="Woods D.E."/>
            <person name="Nierman W.C."/>
        </authorList>
    </citation>
    <scope>NUCLEOTIDE SEQUENCE [LARGE SCALE GENOMIC DNA]</scope>
    <source>
        <strain evidence="2 3">1106a</strain>
    </source>
</reference>
<dbReference type="KEGG" id="bpl:BURPS1106A_0822"/>
<evidence type="ECO:0000313" key="3">
    <source>
        <dbReference type="Proteomes" id="UP000006738"/>
    </source>
</evidence>
<organism evidence="2 3">
    <name type="scientific">Burkholderia pseudomallei (strain 1106a)</name>
    <dbReference type="NCBI Taxonomy" id="357348"/>
    <lineage>
        <taxon>Bacteria</taxon>
        <taxon>Pseudomonadati</taxon>
        <taxon>Pseudomonadota</taxon>
        <taxon>Betaproteobacteria</taxon>
        <taxon>Burkholderiales</taxon>
        <taxon>Burkholderiaceae</taxon>
        <taxon>Burkholderia</taxon>
        <taxon>pseudomallei group</taxon>
    </lineage>
</organism>
<dbReference type="Proteomes" id="UP000006738">
    <property type="component" value="Chromosome I"/>
</dbReference>
<protein>
    <submittedName>
        <fullName evidence="2">Uncharacterized protein</fullName>
    </submittedName>
</protein>
<gene>
    <name evidence="2" type="ordered locus">BURPS1106A_0822</name>
</gene>